<dbReference type="InterPro" id="IPR006476">
    <property type="entry name" value="CHP01589_pln"/>
</dbReference>
<organism evidence="2 3">
    <name type="scientific">Centaurea solstitialis</name>
    <name type="common">yellow star-thistle</name>
    <dbReference type="NCBI Taxonomy" id="347529"/>
    <lineage>
        <taxon>Eukaryota</taxon>
        <taxon>Viridiplantae</taxon>
        <taxon>Streptophyta</taxon>
        <taxon>Embryophyta</taxon>
        <taxon>Tracheophyta</taxon>
        <taxon>Spermatophyta</taxon>
        <taxon>Magnoliopsida</taxon>
        <taxon>eudicotyledons</taxon>
        <taxon>Gunneridae</taxon>
        <taxon>Pentapetalae</taxon>
        <taxon>asterids</taxon>
        <taxon>campanulids</taxon>
        <taxon>Asterales</taxon>
        <taxon>Asteraceae</taxon>
        <taxon>Carduoideae</taxon>
        <taxon>Cardueae</taxon>
        <taxon>Centaureinae</taxon>
        <taxon>Centaurea</taxon>
    </lineage>
</organism>
<accession>A0AA38TVS7</accession>
<keyword evidence="3" id="KW-1185">Reference proteome</keyword>
<evidence type="ECO:0000313" key="2">
    <source>
        <dbReference type="EMBL" id="KAJ9562496.1"/>
    </source>
</evidence>
<sequence length="119" mass="14143">MRRIQHHKLPCLDCQPRDFIRMARAKIVFLTNVLCFALQVHHLIERCMLFRMSRDDCVRTLAKHVDINPVVTITVWEELLKENKMFFQAYSHSISPSNGRPQEITNVNHYGRAWTSHKR</sequence>
<dbReference type="EMBL" id="JARYMX010000002">
    <property type="protein sequence ID" value="KAJ9562496.1"/>
    <property type="molecule type" value="Genomic_DNA"/>
</dbReference>
<protein>
    <submittedName>
        <fullName evidence="2">Uncharacterized protein</fullName>
    </submittedName>
</protein>
<evidence type="ECO:0000313" key="3">
    <source>
        <dbReference type="Proteomes" id="UP001172457"/>
    </source>
</evidence>
<keyword evidence="1" id="KW-1133">Transmembrane helix</keyword>
<name>A0AA38TVS7_9ASTR</name>
<feature type="transmembrane region" description="Helical" evidence="1">
    <location>
        <begin position="27"/>
        <end position="44"/>
    </location>
</feature>
<dbReference type="PANTHER" id="PTHR31871:SF63">
    <property type="entry name" value="ANGIOTENSIN-CONVERTING ENZYME 2"/>
    <property type="match status" value="1"/>
</dbReference>
<keyword evidence="1" id="KW-0812">Transmembrane</keyword>
<evidence type="ECO:0000256" key="1">
    <source>
        <dbReference type="SAM" id="Phobius"/>
    </source>
</evidence>
<dbReference type="NCBIfam" id="TIGR01589">
    <property type="entry name" value="A_thal_3526"/>
    <property type="match status" value="1"/>
</dbReference>
<dbReference type="PANTHER" id="PTHR31871">
    <property type="entry name" value="OS02G0137100 PROTEIN"/>
    <property type="match status" value="1"/>
</dbReference>
<comment type="caution">
    <text evidence="2">The sequence shown here is derived from an EMBL/GenBank/DDBJ whole genome shotgun (WGS) entry which is preliminary data.</text>
</comment>
<proteinExistence type="predicted"/>
<dbReference type="AlphaFoldDB" id="A0AA38TVS7"/>
<reference evidence="2" key="1">
    <citation type="submission" date="2023-03" db="EMBL/GenBank/DDBJ databases">
        <title>Chromosome-scale reference genome and RAD-based genetic map of yellow starthistle (Centaurea solstitialis) reveal putative structural variation and QTLs associated with invader traits.</title>
        <authorList>
            <person name="Reatini B."/>
            <person name="Cang F.A."/>
            <person name="Jiang Q."/>
            <person name="Mckibben M.T.W."/>
            <person name="Barker M.S."/>
            <person name="Rieseberg L.H."/>
            <person name="Dlugosch K.M."/>
        </authorList>
    </citation>
    <scope>NUCLEOTIDE SEQUENCE</scope>
    <source>
        <strain evidence="2">CAN-66</strain>
        <tissue evidence="2">Leaf</tissue>
    </source>
</reference>
<keyword evidence="1" id="KW-0472">Membrane</keyword>
<dbReference type="Proteomes" id="UP001172457">
    <property type="component" value="Chromosome 2"/>
</dbReference>
<dbReference type="Pfam" id="PF09713">
    <property type="entry name" value="A_thal_3526"/>
    <property type="match status" value="1"/>
</dbReference>
<gene>
    <name evidence="2" type="ORF">OSB04_007656</name>
</gene>